<dbReference type="EMBL" id="FNGA01000001">
    <property type="protein sequence ID" value="SDK60602.1"/>
    <property type="molecule type" value="Genomic_DNA"/>
</dbReference>
<evidence type="ECO:0000259" key="2">
    <source>
        <dbReference type="Pfam" id="PF13581"/>
    </source>
</evidence>
<gene>
    <name evidence="3" type="ORF">SAMN05660337_0966</name>
</gene>
<dbReference type="PANTHER" id="PTHR35526:SF3">
    <property type="entry name" value="ANTI-SIGMA-F FACTOR RSBW"/>
    <property type="match status" value="1"/>
</dbReference>
<accession>A0A1G9D9L0</accession>
<dbReference type="CDD" id="cd16936">
    <property type="entry name" value="HATPase_RsbW-like"/>
    <property type="match status" value="1"/>
</dbReference>
<dbReference type="InterPro" id="IPR036890">
    <property type="entry name" value="HATPase_C_sf"/>
</dbReference>
<dbReference type="InterPro" id="IPR003594">
    <property type="entry name" value="HATPase_dom"/>
</dbReference>
<dbReference type="GO" id="GO:0004674">
    <property type="term" value="F:protein serine/threonine kinase activity"/>
    <property type="evidence" value="ECO:0007669"/>
    <property type="project" value="UniProtKB-KW"/>
</dbReference>
<dbReference type="Proteomes" id="UP000199053">
    <property type="component" value="Unassembled WGS sequence"/>
</dbReference>
<reference evidence="4" key="1">
    <citation type="submission" date="2016-10" db="EMBL/GenBank/DDBJ databases">
        <authorList>
            <person name="Varghese N."/>
            <person name="Submissions S."/>
        </authorList>
    </citation>
    <scope>NUCLEOTIDE SEQUENCE [LARGE SCALE GENOMIC DNA]</scope>
    <source>
        <strain evidence="4">DSM 16995</strain>
    </source>
</reference>
<proteinExistence type="predicted"/>
<keyword evidence="3" id="KW-0418">Kinase</keyword>
<keyword evidence="4" id="KW-1185">Reference proteome</keyword>
<dbReference type="STRING" id="246191.SAMN05660337_0966"/>
<feature type="domain" description="Histidine kinase/HSP90-like ATPase" evidence="2">
    <location>
        <begin position="11"/>
        <end position="131"/>
    </location>
</feature>
<dbReference type="RefSeq" id="WP_092158732.1">
    <property type="nucleotide sequence ID" value="NZ_FNGA01000001.1"/>
</dbReference>
<keyword evidence="3" id="KW-0808">Transferase</keyword>
<keyword evidence="1" id="KW-0723">Serine/threonine-protein kinase</keyword>
<evidence type="ECO:0000313" key="3">
    <source>
        <dbReference type="EMBL" id="SDK60602.1"/>
    </source>
</evidence>
<dbReference type="PANTHER" id="PTHR35526">
    <property type="entry name" value="ANTI-SIGMA-F FACTOR RSBW-RELATED"/>
    <property type="match status" value="1"/>
</dbReference>
<dbReference type="InterPro" id="IPR050267">
    <property type="entry name" value="Anti-sigma-factor_SerPK"/>
</dbReference>
<evidence type="ECO:0000256" key="1">
    <source>
        <dbReference type="ARBA" id="ARBA00022527"/>
    </source>
</evidence>
<dbReference type="OrthoDB" id="163538at2"/>
<evidence type="ECO:0000313" key="4">
    <source>
        <dbReference type="Proteomes" id="UP000199053"/>
    </source>
</evidence>
<dbReference type="Pfam" id="PF13581">
    <property type="entry name" value="HATPase_c_2"/>
    <property type="match status" value="1"/>
</dbReference>
<dbReference type="AlphaFoldDB" id="A0A1G9D9L0"/>
<organism evidence="3 4">
    <name type="scientific">Maridesulfovibrio ferrireducens</name>
    <dbReference type="NCBI Taxonomy" id="246191"/>
    <lineage>
        <taxon>Bacteria</taxon>
        <taxon>Pseudomonadati</taxon>
        <taxon>Thermodesulfobacteriota</taxon>
        <taxon>Desulfovibrionia</taxon>
        <taxon>Desulfovibrionales</taxon>
        <taxon>Desulfovibrionaceae</taxon>
        <taxon>Maridesulfovibrio</taxon>
    </lineage>
</organism>
<name>A0A1G9D9L0_9BACT</name>
<dbReference type="Gene3D" id="3.30.565.10">
    <property type="entry name" value="Histidine kinase-like ATPase, C-terminal domain"/>
    <property type="match status" value="1"/>
</dbReference>
<dbReference type="SUPFAM" id="SSF55874">
    <property type="entry name" value="ATPase domain of HSP90 chaperone/DNA topoisomerase II/histidine kinase"/>
    <property type="match status" value="1"/>
</dbReference>
<sequence length="143" mass="16452">MHSFVLEAVPNPEESREIARRAILILKKFISNESILHDIDLVLTEACSNVARHAYEKVADCNRLELKITIFPPEYIVLEIADWGKGLCSETIDFSMPSPEAVGGRGMFIMSKLMDSFELIKENDKNIIRLTRRIEEDQWQTKE</sequence>
<protein>
    <submittedName>
        <fullName evidence="3">Serine/threonine-protein kinase RsbW</fullName>
    </submittedName>
</protein>